<dbReference type="NCBIfam" id="NF009466">
    <property type="entry name" value="PRK12826.1-2"/>
    <property type="match status" value="1"/>
</dbReference>
<protein>
    <submittedName>
        <fullName evidence="4">3-oxoacyl-ACP reductase FabG</fullName>
        <ecNumber evidence="4">1.1.1.100</ecNumber>
    </submittedName>
</protein>
<dbReference type="NCBIfam" id="NF005559">
    <property type="entry name" value="PRK07231.1"/>
    <property type="match status" value="1"/>
</dbReference>
<proteinExistence type="inferred from homology"/>
<dbReference type="Pfam" id="PF13561">
    <property type="entry name" value="adh_short_C2"/>
    <property type="match status" value="1"/>
</dbReference>
<accession>A0A417XTU3</accession>
<reference evidence="4 5" key="1">
    <citation type="submission" date="2018-09" db="EMBL/GenBank/DDBJ databases">
        <title>Genome sequencing of Nocardioides immobilis CCTCC AB 2017083 for comparison to Nocardioides silvaticus.</title>
        <authorList>
            <person name="Li C."/>
            <person name="Wang G."/>
        </authorList>
    </citation>
    <scope>NUCLEOTIDE SEQUENCE [LARGE SCALE GENOMIC DNA]</scope>
    <source>
        <strain evidence="4 5">CCTCC AB 2017083</strain>
    </source>
</reference>
<dbReference type="PANTHER" id="PTHR42760">
    <property type="entry name" value="SHORT-CHAIN DEHYDROGENASES/REDUCTASES FAMILY MEMBER"/>
    <property type="match status" value="1"/>
</dbReference>
<dbReference type="PRINTS" id="PR00080">
    <property type="entry name" value="SDRFAMILY"/>
</dbReference>
<evidence type="ECO:0000259" key="3">
    <source>
        <dbReference type="SMART" id="SM00822"/>
    </source>
</evidence>
<name>A0A417XTU3_9ACTN</name>
<gene>
    <name evidence="4" type="primary">fabG</name>
    <name evidence="4" type="ORF">D0Z08_27925</name>
</gene>
<dbReference type="SMART" id="SM00822">
    <property type="entry name" value="PKS_KR"/>
    <property type="match status" value="1"/>
</dbReference>
<dbReference type="FunFam" id="3.40.50.720:FF:000173">
    <property type="entry name" value="3-oxoacyl-[acyl-carrier protein] reductase"/>
    <property type="match status" value="1"/>
</dbReference>
<dbReference type="NCBIfam" id="NF004198">
    <property type="entry name" value="PRK05653.1-3"/>
    <property type="match status" value="1"/>
</dbReference>
<dbReference type="GO" id="GO:0004316">
    <property type="term" value="F:3-oxoacyl-[acyl-carrier-protein] reductase (NADPH) activity"/>
    <property type="evidence" value="ECO:0007669"/>
    <property type="project" value="UniProtKB-EC"/>
</dbReference>
<keyword evidence="2 4" id="KW-0560">Oxidoreductase</keyword>
<organism evidence="4 5">
    <name type="scientific">Nocardioides immobilis</name>
    <dbReference type="NCBI Taxonomy" id="2049295"/>
    <lineage>
        <taxon>Bacteria</taxon>
        <taxon>Bacillati</taxon>
        <taxon>Actinomycetota</taxon>
        <taxon>Actinomycetes</taxon>
        <taxon>Propionibacteriales</taxon>
        <taxon>Nocardioidaceae</taxon>
        <taxon>Nocardioides</taxon>
    </lineage>
</organism>
<dbReference type="InterPro" id="IPR036291">
    <property type="entry name" value="NAD(P)-bd_dom_sf"/>
</dbReference>
<dbReference type="InterPro" id="IPR057326">
    <property type="entry name" value="KR_dom"/>
</dbReference>
<comment type="caution">
    <text evidence="4">The sequence shown here is derived from an EMBL/GenBank/DDBJ whole genome shotgun (WGS) entry which is preliminary data.</text>
</comment>
<sequence length="261" mass="26931">MEQLSEQGSAFDPGQGLLDGQVAVVTGAAQGIGLAIADTFLAHGASVMVVDVDEAKVDAVVKERTDAGLPVAGQRCDVTSEEDMYALVAAALEAFGRIDVLVNNAGITRDRYMAKMSVDDFESVLDVSLKGAWLGTRAVSTLFREQKSGAIVNMSSLSGKIGNPGQTNYSAAKAGLIGLTKASAKELGPSGVRVNAVQPGLVRTEMTLSMKPEIFAAKEAEVPMGRAGEPDEVASAVLFLASPLASYVNGAVLEVTGGRGI</sequence>
<evidence type="ECO:0000313" key="5">
    <source>
        <dbReference type="Proteomes" id="UP000283644"/>
    </source>
</evidence>
<evidence type="ECO:0000313" key="4">
    <source>
        <dbReference type="EMBL" id="RHW23773.1"/>
    </source>
</evidence>
<keyword evidence="5" id="KW-1185">Reference proteome</keyword>
<dbReference type="EMBL" id="QXGH01000040">
    <property type="protein sequence ID" value="RHW23773.1"/>
    <property type="molecule type" value="Genomic_DNA"/>
</dbReference>
<dbReference type="PANTHER" id="PTHR42760:SF40">
    <property type="entry name" value="3-OXOACYL-[ACYL-CARRIER-PROTEIN] REDUCTASE, CHLOROPLASTIC"/>
    <property type="match status" value="1"/>
</dbReference>
<dbReference type="InterPro" id="IPR002347">
    <property type="entry name" value="SDR_fam"/>
</dbReference>
<dbReference type="AlphaFoldDB" id="A0A417XTU3"/>
<dbReference type="OrthoDB" id="9808187at2"/>
<dbReference type="Gene3D" id="3.40.50.720">
    <property type="entry name" value="NAD(P)-binding Rossmann-like Domain"/>
    <property type="match status" value="1"/>
</dbReference>
<comment type="similarity">
    <text evidence="1">Belongs to the short-chain dehydrogenases/reductases (SDR) family.</text>
</comment>
<dbReference type="RefSeq" id="WP_118928570.1">
    <property type="nucleotide sequence ID" value="NZ_QXGH01000040.1"/>
</dbReference>
<dbReference type="SUPFAM" id="SSF51735">
    <property type="entry name" value="NAD(P)-binding Rossmann-fold domains"/>
    <property type="match status" value="1"/>
</dbReference>
<dbReference type="GO" id="GO:0030497">
    <property type="term" value="P:fatty acid elongation"/>
    <property type="evidence" value="ECO:0007669"/>
    <property type="project" value="TreeGrafter"/>
</dbReference>
<dbReference type="Proteomes" id="UP000283644">
    <property type="component" value="Unassembled WGS sequence"/>
</dbReference>
<feature type="domain" description="Ketoreductase" evidence="3">
    <location>
        <begin position="21"/>
        <end position="200"/>
    </location>
</feature>
<evidence type="ECO:0000256" key="2">
    <source>
        <dbReference type="ARBA" id="ARBA00023002"/>
    </source>
</evidence>
<dbReference type="PRINTS" id="PR00081">
    <property type="entry name" value="GDHRDH"/>
</dbReference>
<evidence type="ECO:0000256" key="1">
    <source>
        <dbReference type="ARBA" id="ARBA00006484"/>
    </source>
</evidence>
<dbReference type="EC" id="1.1.1.100" evidence="4"/>